<dbReference type="eggNOG" id="ENOG502S6X4">
    <property type="taxonomic scope" value="Eukaryota"/>
</dbReference>
<evidence type="ECO:0000313" key="4">
    <source>
        <dbReference type="EMBL" id="CCX06263.1"/>
    </source>
</evidence>
<sequence>MTSATTSTAQPTQAATTTTPHQSVITDPEKDPTLILIPPRAVYLSSSTATITDPEKDAALLSSSVAPSEKDILERSAFSEPVLPLRPTLKDRWNHLVLRALPQPWYFHTKITRRRLAIAIAVLLGIILLLIIILPAALSGKHGAMKRVTLPLGKALYQGDGTYYVPAMGACGITSTSTEMVVAISQFVFDSAGVANPNNNPFCGRRIRLRRQGKETGIEVKVVDRCVGCKAEDLDLSLTAFEMVAKEVEGRVRVEWAWV</sequence>
<keyword evidence="1" id="KW-0732">Signal</keyword>
<dbReference type="PANTHER" id="PTHR31836:SF27">
    <property type="entry name" value="RLPA-LIKE PROTEIN DOUBLE-PSI BETA-BARREL DOMAIN-CONTAINING PROTEIN"/>
    <property type="match status" value="1"/>
</dbReference>
<dbReference type="SUPFAM" id="SSF50685">
    <property type="entry name" value="Barwin-like endoglucanases"/>
    <property type="match status" value="1"/>
</dbReference>
<proteinExistence type="predicted"/>
<dbReference type="Proteomes" id="UP000018144">
    <property type="component" value="Unassembled WGS sequence"/>
</dbReference>
<dbReference type="EMBL" id="HF935283">
    <property type="protein sequence ID" value="CCX06263.1"/>
    <property type="molecule type" value="Genomic_DNA"/>
</dbReference>
<evidence type="ECO:0000313" key="5">
    <source>
        <dbReference type="Proteomes" id="UP000018144"/>
    </source>
</evidence>
<dbReference type="InterPro" id="IPR051477">
    <property type="entry name" value="Expansin_CellWall"/>
</dbReference>
<feature type="transmembrane region" description="Helical" evidence="3">
    <location>
        <begin position="116"/>
        <end position="138"/>
    </location>
</feature>
<keyword evidence="5" id="KW-1185">Reference proteome</keyword>
<dbReference type="CDD" id="cd22191">
    <property type="entry name" value="DPBB_RlpA_EXP_N-like"/>
    <property type="match status" value="1"/>
</dbReference>
<feature type="compositionally biased region" description="Low complexity" evidence="2">
    <location>
        <begin position="1"/>
        <end position="20"/>
    </location>
</feature>
<dbReference type="Gene3D" id="2.40.40.10">
    <property type="entry name" value="RlpA-like domain"/>
    <property type="match status" value="1"/>
</dbReference>
<evidence type="ECO:0000256" key="3">
    <source>
        <dbReference type="SAM" id="Phobius"/>
    </source>
</evidence>
<feature type="region of interest" description="Disordered" evidence="2">
    <location>
        <begin position="1"/>
        <end position="29"/>
    </location>
</feature>
<evidence type="ECO:0008006" key="6">
    <source>
        <dbReference type="Google" id="ProtNLM"/>
    </source>
</evidence>
<dbReference type="OrthoDB" id="623670at2759"/>
<dbReference type="PANTHER" id="PTHR31836">
    <property type="match status" value="1"/>
</dbReference>
<name>U4L1Y8_PYROM</name>
<dbReference type="InterPro" id="IPR036908">
    <property type="entry name" value="RlpA-like_sf"/>
</dbReference>
<protein>
    <recommendedName>
        <fullName evidence="6">RlpA-like protein double-psi beta-barrel domain-containing protein</fullName>
    </recommendedName>
</protein>
<keyword evidence="3" id="KW-1133">Transmembrane helix</keyword>
<dbReference type="AlphaFoldDB" id="U4L1Y8"/>
<dbReference type="STRING" id="1076935.U4L1Y8"/>
<organism evidence="4 5">
    <name type="scientific">Pyronema omphalodes (strain CBS 100304)</name>
    <name type="common">Pyronema confluens</name>
    <dbReference type="NCBI Taxonomy" id="1076935"/>
    <lineage>
        <taxon>Eukaryota</taxon>
        <taxon>Fungi</taxon>
        <taxon>Dikarya</taxon>
        <taxon>Ascomycota</taxon>
        <taxon>Pezizomycotina</taxon>
        <taxon>Pezizomycetes</taxon>
        <taxon>Pezizales</taxon>
        <taxon>Pyronemataceae</taxon>
        <taxon>Pyronema</taxon>
    </lineage>
</organism>
<evidence type="ECO:0000256" key="1">
    <source>
        <dbReference type="ARBA" id="ARBA00022729"/>
    </source>
</evidence>
<reference evidence="4 5" key="1">
    <citation type="journal article" date="2013" name="PLoS Genet.">
        <title>The genome and development-dependent transcriptomes of Pyronema confluens: a window into fungal evolution.</title>
        <authorList>
            <person name="Traeger S."/>
            <person name="Altegoer F."/>
            <person name="Freitag M."/>
            <person name="Gabaldon T."/>
            <person name="Kempken F."/>
            <person name="Kumar A."/>
            <person name="Marcet-Houben M."/>
            <person name="Poggeler S."/>
            <person name="Stajich J.E."/>
            <person name="Nowrousian M."/>
        </authorList>
    </citation>
    <scope>NUCLEOTIDE SEQUENCE [LARGE SCALE GENOMIC DNA]</scope>
    <source>
        <strain evidence="5">CBS 100304</strain>
        <tissue evidence="4">Vegetative mycelium</tissue>
    </source>
</reference>
<accession>U4L1Y8</accession>
<keyword evidence="3" id="KW-0472">Membrane</keyword>
<keyword evidence="3" id="KW-0812">Transmembrane</keyword>
<gene>
    <name evidence="4" type="ORF">PCON_05850</name>
</gene>
<evidence type="ECO:0000256" key="2">
    <source>
        <dbReference type="SAM" id="MobiDB-lite"/>
    </source>
</evidence>